<dbReference type="Proteomes" id="UP000790347">
    <property type="component" value="Unassembled WGS sequence"/>
</dbReference>
<sequence>MDDNWNNYVLHQNWRCPTLKKNVSSILIKINEIIEDRNEVNKIITNPFIETSQTRVWSFITRVLIIESNNITYNNLDAIKLLLIHDSGSN</sequence>
<accession>A0A922L488</accession>
<comment type="caution">
    <text evidence="1">The sequence shown here is derived from an EMBL/GenBank/DDBJ whole genome shotgun (WGS) entry which is preliminary data.</text>
</comment>
<name>A0A922L488_DERFA</name>
<reference evidence="1" key="2">
    <citation type="journal article" date="2022" name="Res Sq">
        <title>Comparative Genomics Reveals Insights into the Divergent Evolution of Astigmatic Mites and Household Pest Adaptations.</title>
        <authorList>
            <person name="Xiong Q."/>
            <person name="Wan A.T.-Y."/>
            <person name="Liu X.-Y."/>
            <person name="Fung C.S.-H."/>
            <person name="Xiao X."/>
            <person name="Malainual N."/>
            <person name="Hou J."/>
            <person name="Wang L."/>
            <person name="Wang M."/>
            <person name="Yang K."/>
            <person name="Cui Y."/>
            <person name="Leung E."/>
            <person name="Nong W."/>
            <person name="Shin S.-K."/>
            <person name="Au S."/>
            <person name="Jeong K.Y."/>
            <person name="Chew F.T."/>
            <person name="Hui J."/>
            <person name="Leung T.F."/>
            <person name="Tungtrongchitr A."/>
            <person name="Zhong N."/>
            <person name="Liu Z."/>
            <person name="Tsui S."/>
        </authorList>
    </citation>
    <scope>NUCLEOTIDE SEQUENCE</scope>
    <source>
        <strain evidence="1">Derf</strain>
        <tissue evidence="1">Whole organism</tissue>
    </source>
</reference>
<organism evidence="1 2">
    <name type="scientific">Dermatophagoides farinae</name>
    <name type="common">American house dust mite</name>
    <dbReference type="NCBI Taxonomy" id="6954"/>
    <lineage>
        <taxon>Eukaryota</taxon>
        <taxon>Metazoa</taxon>
        <taxon>Ecdysozoa</taxon>
        <taxon>Arthropoda</taxon>
        <taxon>Chelicerata</taxon>
        <taxon>Arachnida</taxon>
        <taxon>Acari</taxon>
        <taxon>Acariformes</taxon>
        <taxon>Sarcoptiformes</taxon>
        <taxon>Astigmata</taxon>
        <taxon>Psoroptidia</taxon>
        <taxon>Analgoidea</taxon>
        <taxon>Pyroglyphidae</taxon>
        <taxon>Dermatophagoidinae</taxon>
        <taxon>Dermatophagoides</taxon>
    </lineage>
</organism>
<evidence type="ECO:0000313" key="2">
    <source>
        <dbReference type="Proteomes" id="UP000790347"/>
    </source>
</evidence>
<dbReference type="AlphaFoldDB" id="A0A922L488"/>
<proteinExistence type="predicted"/>
<dbReference type="EMBL" id="ASGP02000005">
    <property type="protein sequence ID" value="KAH9506109.1"/>
    <property type="molecule type" value="Genomic_DNA"/>
</dbReference>
<keyword evidence="2" id="KW-1185">Reference proteome</keyword>
<gene>
    <name evidence="1" type="ORF">DERF_010855</name>
</gene>
<evidence type="ECO:0000313" key="1">
    <source>
        <dbReference type="EMBL" id="KAH9506109.1"/>
    </source>
</evidence>
<reference evidence="1" key="1">
    <citation type="submission" date="2013-05" db="EMBL/GenBank/DDBJ databases">
        <authorList>
            <person name="Yim A.K.Y."/>
            <person name="Chan T.F."/>
            <person name="Ji K.M."/>
            <person name="Liu X.Y."/>
            <person name="Zhou J.W."/>
            <person name="Li R.Q."/>
            <person name="Yang K.Y."/>
            <person name="Li J."/>
            <person name="Li M."/>
            <person name="Law P.T.W."/>
            <person name="Wu Y.L."/>
            <person name="Cai Z.L."/>
            <person name="Qin H."/>
            <person name="Bao Y."/>
            <person name="Leung R.K.K."/>
            <person name="Ng P.K.S."/>
            <person name="Zou J."/>
            <person name="Zhong X.J."/>
            <person name="Ran P.X."/>
            <person name="Zhong N.S."/>
            <person name="Liu Z.G."/>
            <person name="Tsui S.K.W."/>
        </authorList>
    </citation>
    <scope>NUCLEOTIDE SEQUENCE</scope>
    <source>
        <strain evidence="1">Derf</strain>
        <tissue evidence="1">Whole organism</tissue>
    </source>
</reference>
<protein>
    <submittedName>
        <fullName evidence="1">Uncharacterized protein</fullName>
    </submittedName>
</protein>